<organism evidence="2 3">
    <name type="scientific">Emticicia soli</name>
    <dbReference type="NCBI Taxonomy" id="2027878"/>
    <lineage>
        <taxon>Bacteria</taxon>
        <taxon>Pseudomonadati</taxon>
        <taxon>Bacteroidota</taxon>
        <taxon>Cytophagia</taxon>
        <taxon>Cytophagales</taxon>
        <taxon>Leadbetterellaceae</taxon>
        <taxon>Emticicia</taxon>
    </lineage>
</organism>
<dbReference type="RefSeq" id="WP_340239193.1">
    <property type="nucleotide sequence ID" value="NZ_JBBEWC010000012.1"/>
</dbReference>
<keyword evidence="1" id="KW-1133">Transmembrane helix</keyword>
<name>A0ABW5JEH3_9BACT</name>
<protein>
    <submittedName>
        <fullName evidence="2">Uncharacterized protein</fullName>
    </submittedName>
</protein>
<proteinExistence type="predicted"/>
<reference evidence="3" key="1">
    <citation type="journal article" date="2019" name="Int. J. Syst. Evol. Microbiol.">
        <title>The Global Catalogue of Microorganisms (GCM) 10K type strain sequencing project: providing services to taxonomists for standard genome sequencing and annotation.</title>
        <authorList>
            <consortium name="The Broad Institute Genomics Platform"/>
            <consortium name="The Broad Institute Genome Sequencing Center for Infectious Disease"/>
            <person name="Wu L."/>
            <person name="Ma J."/>
        </authorList>
    </citation>
    <scope>NUCLEOTIDE SEQUENCE [LARGE SCALE GENOMIC DNA]</scope>
    <source>
        <strain evidence="3">KCTC 52344</strain>
    </source>
</reference>
<dbReference type="EMBL" id="JBHULC010000027">
    <property type="protein sequence ID" value="MFD2523240.1"/>
    <property type="molecule type" value="Genomic_DNA"/>
</dbReference>
<evidence type="ECO:0000313" key="2">
    <source>
        <dbReference type="EMBL" id="MFD2523240.1"/>
    </source>
</evidence>
<gene>
    <name evidence="2" type="ORF">ACFSR2_20240</name>
</gene>
<comment type="caution">
    <text evidence="2">The sequence shown here is derived from an EMBL/GenBank/DDBJ whole genome shotgun (WGS) entry which is preliminary data.</text>
</comment>
<feature type="transmembrane region" description="Helical" evidence="1">
    <location>
        <begin position="20"/>
        <end position="41"/>
    </location>
</feature>
<keyword evidence="1" id="KW-0472">Membrane</keyword>
<keyword evidence="1" id="KW-0812">Transmembrane</keyword>
<sequence length="207" mass="24044">MIDTNEKYILISSPVNHENFGSRIVLLVVLFGVSLTFFFLGFSHEPYMAFGYVILGLICLIVTLIVLRRVLNLEILKITKIAIFWESIRGKSIVINREDIVSFHEKHLEETSNKRVDKWDELLLFTKDDYITVSSKIHPDYKKVKLTLTAGLKDFLNDSLYRTCLNLFLLPANDAFSIIFQRKISNVVLLRPQLFPSSNQKIIHFRH</sequence>
<evidence type="ECO:0000313" key="3">
    <source>
        <dbReference type="Proteomes" id="UP001597510"/>
    </source>
</evidence>
<keyword evidence="3" id="KW-1185">Reference proteome</keyword>
<evidence type="ECO:0000256" key="1">
    <source>
        <dbReference type="SAM" id="Phobius"/>
    </source>
</evidence>
<dbReference type="Proteomes" id="UP001597510">
    <property type="component" value="Unassembled WGS sequence"/>
</dbReference>
<feature type="transmembrane region" description="Helical" evidence="1">
    <location>
        <begin position="47"/>
        <end position="67"/>
    </location>
</feature>
<accession>A0ABW5JEH3</accession>